<dbReference type="GO" id="GO:0005886">
    <property type="term" value="C:plasma membrane"/>
    <property type="evidence" value="ECO:0007669"/>
    <property type="project" value="UniProtKB-SubCell"/>
</dbReference>
<feature type="transmembrane region" description="Helical" evidence="6">
    <location>
        <begin position="80"/>
        <end position="101"/>
    </location>
</feature>
<evidence type="ECO:0000256" key="4">
    <source>
        <dbReference type="ARBA" id="ARBA00022989"/>
    </source>
</evidence>
<evidence type="ECO:0000259" key="7">
    <source>
        <dbReference type="Pfam" id="PF09335"/>
    </source>
</evidence>
<evidence type="ECO:0000256" key="2">
    <source>
        <dbReference type="ARBA" id="ARBA00022475"/>
    </source>
</evidence>
<feature type="domain" description="VTT" evidence="7">
    <location>
        <begin position="60"/>
        <end position="178"/>
    </location>
</feature>
<keyword evidence="2 6" id="KW-1003">Cell membrane</keyword>
<dbReference type="PANTHER" id="PTHR12677">
    <property type="entry name" value="GOLGI APPARATUS MEMBRANE PROTEIN TVP38-RELATED"/>
    <property type="match status" value="1"/>
</dbReference>
<evidence type="ECO:0000256" key="6">
    <source>
        <dbReference type="RuleBase" id="RU366058"/>
    </source>
</evidence>
<protein>
    <recommendedName>
        <fullName evidence="6">TVP38/TMEM64 family membrane protein</fullName>
    </recommendedName>
</protein>
<feature type="transmembrane region" description="Helical" evidence="6">
    <location>
        <begin position="198"/>
        <end position="216"/>
    </location>
</feature>
<feature type="transmembrane region" description="Helical" evidence="6">
    <location>
        <begin position="46"/>
        <end position="73"/>
    </location>
</feature>
<dbReference type="EMBL" id="JAENIG010000001">
    <property type="protein sequence ID" value="MBK1853427.1"/>
    <property type="molecule type" value="Genomic_DNA"/>
</dbReference>
<accession>A0AAE2SAL2</accession>
<comment type="subcellular location">
    <subcellularLocation>
        <location evidence="1 6">Cell membrane</location>
        <topology evidence="1 6">Multi-pass membrane protein</topology>
    </subcellularLocation>
</comment>
<comment type="similarity">
    <text evidence="6">Belongs to the TVP38/TMEM64 family.</text>
</comment>
<evidence type="ECO:0000313" key="9">
    <source>
        <dbReference type="Proteomes" id="UP000634206"/>
    </source>
</evidence>
<dbReference type="Pfam" id="PF09335">
    <property type="entry name" value="VTT_dom"/>
    <property type="match status" value="1"/>
</dbReference>
<gene>
    <name evidence="8" type="ORF">JIN83_00495</name>
</gene>
<name>A0AAE2SAL2_9BACT</name>
<evidence type="ECO:0000256" key="1">
    <source>
        <dbReference type="ARBA" id="ARBA00004651"/>
    </source>
</evidence>
<evidence type="ECO:0000256" key="3">
    <source>
        <dbReference type="ARBA" id="ARBA00022692"/>
    </source>
</evidence>
<comment type="caution">
    <text evidence="6">Lacks conserved residue(s) required for the propagation of feature annotation.</text>
</comment>
<dbReference type="InterPro" id="IPR015414">
    <property type="entry name" value="TMEM64"/>
</dbReference>
<dbReference type="PANTHER" id="PTHR12677:SF59">
    <property type="entry name" value="GOLGI APPARATUS MEMBRANE PROTEIN TVP38-RELATED"/>
    <property type="match status" value="1"/>
</dbReference>
<evidence type="ECO:0000256" key="5">
    <source>
        <dbReference type="ARBA" id="ARBA00023136"/>
    </source>
</evidence>
<keyword evidence="5 6" id="KW-0472">Membrane</keyword>
<keyword evidence="3 6" id="KW-0812">Transmembrane</keyword>
<keyword evidence="4 6" id="KW-1133">Transmembrane helix</keyword>
<sequence>MDSKPPGLAPFAMLPHPHIIAATGISSWLQRVLDYISGLDPLLAPLVFISFYILATVLFIPGSLITLAAGFLFGVGWGTLYVSLASVAGASAAFLIGRYVARDWVMKKIEHRPKFRAIDEAVGEEGSKIVFLLRLSPVFPFTLLNYALGLTQISFGRYVLASWIGMLPGTLLYVYLGSLFKSLAELAGGEREKTNTEWVFYGLGLLATLIVTIYITKIARKAINNRV</sequence>
<comment type="caution">
    <text evidence="8">The sequence shown here is derived from an EMBL/GenBank/DDBJ whole genome shotgun (WGS) entry which is preliminary data.</text>
</comment>
<dbReference type="InterPro" id="IPR032816">
    <property type="entry name" value="VTT_dom"/>
</dbReference>
<keyword evidence="9" id="KW-1185">Reference proteome</keyword>
<dbReference type="AlphaFoldDB" id="A0AAE2SAL2"/>
<organism evidence="8 9">
    <name type="scientific">Oceaniferula flava</name>
    <dbReference type="NCBI Taxonomy" id="2800421"/>
    <lineage>
        <taxon>Bacteria</taxon>
        <taxon>Pseudomonadati</taxon>
        <taxon>Verrucomicrobiota</taxon>
        <taxon>Verrucomicrobiia</taxon>
        <taxon>Verrucomicrobiales</taxon>
        <taxon>Verrucomicrobiaceae</taxon>
        <taxon>Oceaniferula</taxon>
    </lineage>
</organism>
<reference evidence="8" key="1">
    <citation type="submission" date="2021-01" db="EMBL/GenBank/DDBJ databases">
        <title>Modified the classification status of verrucomicrobia.</title>
        <authorList>
            <person name="Feng X."/>
        </authorList>
    </citation>
    <scope>NUCLEOTIDE SEQUENCE</scope>
    <source>
        <strain evidence="8">5K15</strain>
    </source>
</reference>
<evidence type="ECO:0000313" key="8">
    <source>
        <dbReference type="EMBL" id="MBK1853427.1"/>
    </source>
</evidence>
<feature type="transmembrane region" description="Helical" evidence="6">
    <location>
        <begin position="160"/>
        <end position="178"/>
    </location>
</feature>
<dbReference type="Proteomes" id="UP000634206">
    <property type="component" value="Unassembled WGS sequence"/>
</dbReference>
<proteinExistence type="inferred from homology"/>